<evidence type="ECO:0000256" key="1">
    <source>
        <dbReference type="SAM" id="MobiDB-lite"/>
    </source>
</evidence>
<evidence type="ECO:0000313" key="2">
    <source>
        <dbReference type="EMBL" id="BDG59318.1"/>
    </source>
</evidence>
<sequence length="122" mass="13367">MLFHLSIVFIYMFGTRGWRPRREATLRNALALTDDAPSSVVCVPPPAARGTPGVFAGAARPCLSSDELPGADREPHRVGRGLSPAPRTAPNSRARGANPAFWRCRATLYRISRVRLVDSDRI</sequence>
<dbReference type="EMBL" id="AP025628">
    <property type="protein sequence ID" value="BDG59318.1"/>
    <property type="molecule type" value="Genomic_DNA"/>
</dbReference>
<gene>
    <name evidence="2" type="ORF">caldi_04080</name>
</gene>
<reference evidence="2" key="1">
    <citation type="submission" date="2022-03" db="EMBL/GenBank/DDBJ databases">
        <title>Complete genome sequence of Caldinitratiruptor microaerophilus.</title>
        <authorList>
            <person name="Mukaiyama R."/>
            <person name="Nishiyama T."/>
            <person name="Ueda K."/>
        </authorList>
    </citation>
    <scope>NUCLEOTIDE SEQUENCE</scope>
    <source>
        <strain evidence="2">JCM 16183</strain>
    </source>
</reference>
<proteinExistence type="predicted"/>
<keyword evidence="3" id="KW-1185">Reference proteome</keyword>
<organism evidence="2 3">
    <name type="scientific">Caldinitratiruptor microaerophilus</name>
    <dbReference type="NCBI Taxonomy" id="671077"/>
    <lineage>
        <taxon>Bacteria</taxon>
        <taxon>Bacillati</taxon>
        <taxon>Bacillota</taxon>
        <taxon>Clostridia</taxon>
        <taxon>Eubacteriales</taxon>
        <taxon>Symbiobacteriaceae</taxon>
        <taxon>Caldinitratiruptor</taxon>
    </lineage>
</organism>
<dbReference type="KEGG" id="cmic:caldi_04080"/>
<dbReference type="Proteomes" id="UP001163687">
    <property type="component" value="Chromosome"/>
</dbReference>
<accession>A0AA35CJ55</accession>
<feature type="region of interest" description="Disordered" evidence="1">
    <location>
        <begin position="66"/>
        <end position="96"/>
    </location>
</feature>
<name>A0AA35CJ55_9FIRM</name>
<protein>
    <submittedName>
        <fullName evidence="2">Uncharacterized protein</fullName>
    </submittedName>
</protein>
<evidence type="ECO:0000313" key="3">
    <source>
        <dbReference type="Proteomes" id="UP001163687"/>
    </source>
</evidence>
<dbReference type="AlphaFoldDB" id="A0AA35CJ55"/>